<dbReference type="AlphaFoldDB" id="A0A7C9P4Z8"/>
<proteinExistence type="inferred from homology"/>
<comment type="caution">
    <text evidence="7">The sequence shown here is derived from an EMBL/GenBank/DDBJ whole genome shotgun (WGS) entry which is preliminary data.</text>
</comment>
<keyword evidence="4" id="KW-0408">Iron</keyword>
<dbReference type="Gene3D" id="1.10.490.10">
    <property type="entry name" value="Globins"/>
    <property type="match status" value="1"/>
</dbReference>
<dbReference type="GO" id="GO:0046872">
    <property type="term" value="F:metal ion binding"/>
    <property type="evidence" value="ECO:0007669"/>
    <property type="project" value="UniProtKB-KW"/>
</dbReference>
<evidence type="ECO:0000256" key="3">
    <source>
        <dbReference type="ARBA" id="ARBA00022723"/>
    </source>
</evidence>
<dbReference type="InterPro" id="IPR000971">
    <property type="entry name" value="Globin"/>
</dbReference>
<comment type="similarity">
    <text evidence="5">Belongs to the globin family.</text>
</comment>
<dbReference type="Pfam" id="PF00042">
    <property type="entry name" value="Globin"/>
    <property type="match status" value="1"/>
</dbReference>
<dbReference type="GO" id="GO:0020037">
    <property type="term" value="F:heme binding"/>
    <property type="evidence" value="ECO:0007669"/>
    <property type="project" value="InterPro"/>
</dbReference>
<evidence type="ECO:0000256" key="4">
    <source>
        <dbReference type="ARBA" id="ARBA00023004"/>
    </source>
</evidence>
<keyword evidence="1 5" id="KW-0349">Heme</keyword>
<evidence type="ECO:0000313" key="7">
    <source>
        <dbReference type="EMBL" id="NDP47269.1"/>
    </source>
</evidence>
<keyword evidence="3" id="KW-0479">Metal-binding</keyword>
<dbReference type="PROSITE" id="PS01033">
    <property type="entry name" value="GLOBIN"/>
    <property type="match status" value="1"/>
</dbReference>
<dbReference type="Proteomes" id="UP000483432">
    <property type="component" value="Unassembled WGS sequence"/>
</dbReference>
<dbReference type="PANTHER" id="PTHR43396">
    <property type="entry name" value="FLAVOHEMOPROTEIN"/>
    <property type="match status" value="1"/>
</dbReference>
<dbReference type="GO" id="GO:0071500">
    <property type="term" value="P:cellular response to nitrosative stress"/>
    <property type="evidence" value="ECO:0007669"/>
    <property type="project" value="TreeGrafter"/>
</dbReference>
<dbReference type="GO" id="GO:0071949">
    <property type="term" value="F:FAD binding"/>
    <property type="evidence" value="ECO:0007669"/>
    <property type="project" value="TreeGrafter"/>
</dbReference>
<accession>A0A7C9P4Z8</accession>
<dbReference type="GO" id="GO:0005344">
    <property type="term" value="F:oxygen carrier activity"/>
    <property type="evidence" value="ECO:0007669"/>
    <property type="project" value="UniProtKB-KW"/>
</dbReference>
<dbReference type="GO" id="GO:0046210">
    <property type="term" value="P:nitric oxide catabolic process"/>
    <property type="evidence" value="ECO:0007669"/>
    <property type="project" value="TreeGrafter"/>
</dbReference>
<feature type="domain" description="Globin" evidence="6">
    <location>
        <begin position="1"/>
        <end position="134"/>
    </location>
</feature>
<dbReference type="InterPro" id="IPR009050">
    <property type="entry name" value="Globin-like_sf"/>
</dbReference>
<sequence length="137" mass="15113">MTPQHITLIQQSWAEVITIQDTAAGLFYQRLFALDPAVRPLFKGDMQSQGKKLMQALGFIVNSLARLDELVPVAQDMARRHVGYGVEAAHYDTVGAALLWTLEQGLGGRFTNDTRDAWAEAYATLSQVMKDAAYTPA</sequence>
<keyword evidence="5" id="KW-0813">Transport</keyword>
<dbReference type="SUPFAM" id="SSF46458">
    <property type="entry name" value="Globin-like"/>
    <property type="match status" value="1"/>
</dbReference>
<gene>
    <name evidence="7" type="ORF">GZ085_02555</name>
</gene>
<evidence type="ECO:0000256" key="2">
    <source>
        <dbReference type="ARBA" id="ARBA00022621"/>
    </source>
</evidence>
<dbReference type="CDD" id="cd12131">
    <property type="entry name" value="HGbI-like"/>
    <property type="match status" value="1"/>
</dbReference>
<evidence type="ECO:0000256" key="1">
    <source>
        <dbReference type="ARBA" id="ARBA00022617"/>
    </source>
</evidence>
<dbReference type="GO" id="GO:0019825">
    <property type="term" value="F:oxygen binding"/>
    <property type="evidence" value="ECO:0007669"/>
    <property type="project" value="InterPro"/>
</dbReference>
<protein>
    <submittedName>
        <fullName evidence="7">Hemin receptor</fullName>
    </submittedName>
</protein>
<evidence type="ECO:0000259" key="6">
    <source>
        <dbReference type="PROSITE" id="PS01033"/>
    </source>
</evidence>
<dbReference type="PANTHER" id="PTHR43396:SF3">
    <property type="entry name" value="FLAVOHEMOPROTEIN"/>
    <property type="match status" value="1"/>
</dbReference>
<name>A0A7C9P4Z8_9PROT</name>
<dbReference type="PRINTS" id="PR01907">
    <property type="entry name" value="WORMGLOBIN"/>
</dbReference>
<dbReference type="EMBL" id="JAAFGW010000021">
    <property type="protein sequence ID" value="NDP47269.1"/>
    <property type="molecule type" value="Genomic_DNA"/>
</dbReference>
<evidence type="ECO:0000256" key="5">
    <source>
        <dbReference type="RuleBase" id="RU000356"/>
    </source>
</evidence>
<organism evidence="7 8">
    <name type="scientific">Sulfuriferula multivorans</name>
    <dbReference type="NCBI Taxonomy" id="1559896"/>
    <lineage>
        <taxon>Bacteria</taxon>
        <taxon>Pseudomonadati</taxon>
        <taxon>Pseudomonadota</taxon>
        <taxon>Betaproteobacteria</taxon>
        <taxon>Nitrosomonadales</taxon>
        <taxon>Sulfuricellaceae</taxon>
        <taxon>Sulfuriferula</taxon>
    </lineage>
</organism>
<reference evidence="7 8" key="1">
    <citation type="submission" date="2019-09" db="EMBL/GenBank/DDBJ databases">
        <title>H2 Metabolism Revealed by Metagenomic Analysis in Subglacial Sediment of East Antarctica.</title>
        <authorList>
            <person name="Yang Z."/>
            <person name="Zhang Y."/>
            <person name="Lv Y."/>
            <person name="Yan W."/>
            <person name="Xiao X."/>
            <person name="Sun B."/>
            <person name="Ma H."/>
        </authorList>
    </citation>
    <scope>NUCLEOTIDE SEQUENCE [LARGE SCALE GENOMIC DNA]</scope>
    <source>
        <strain evidence="7">Bin2_2</strain>
    </source>
</reference>
<evidence type="ECO:0000313" key="8">
    <source>
        <dbReference type="Proteomes" id="UP000483432"/>
    </source>
</evidence>
<dbReference type="GO" id="GO:0008941">
    <property type="term" value="F:nitric oxide dioxygenase NAD(P)H activity"/>
    <property type="evidence" value="ECO:0007669"/>
    <property type="project" value="TreeGrafter"/>
</dbReference>
<keyword evidence="7" id="KW-0675">Receptor</keyword>
<keyword evidence="2 5" id="KW-0561">Oxygen transport</keyword>
<dbReference type="InterPro" id="IPR012292">
    <property type="entry name" value="Globin/Proto"/>
</dbReference>